<dbReference type="Pfam" id="PF12874">
    <property type="entry name" value="zf-met"/>
    <property type="match status" value="1"/>
</dbReference>
<evidence type="ECO:0000259" key="9">
    <source>
        <dbReference type="PROSITE" id="PS50157"/>
    </source>
</evidence>
<dbReference type="GO" id="GO:0000978">
    <property type="term" value="F:RNA polymerase II cis-regulatory region sequence-specific DNA binding"/>
    <property type="evidence" value="ECO:0007669"/>
    <property type="project" value="TreeGrafter"/>
</dbReference>
<feature type="domain" description="C2H2-type" evidence="9">
    <location>
        <begin position="255"/>
        <end position="282"/>
    </location>
</feature>
<evidence type="ECO:0000256" key="2">
    <source>
        <dbReference type="ARBA" id="ARBA00022737"/>
    </source>
</evidence>
<evidence type="ECO:0000313" key="11">
    <source>
        <dbReference type="EMBL" id="EDV92904.1"/>
    </source>
</evidence>
<dbReference type="GO" id="GO:0005667">
    <property type="term" value="C:transcription regulator complex"/>
    <property type="evidence" value="ECO:0007669"/>
    <property type="project" value="TreeGrafter"/>
</dbReference>
<evidence type="ECO:0000313" key="12">
    <source>
        <dbReference type="Proteomes" id="UP000001070"/>
    </source>
</evidence>
<protein>
    <submittedName>
        <fullName evidence="11">GH18576</fullName>
    </submittedName>
</protein>
<dbReference type="Gene3D" id="3.40.1800.20">
    <property type="match status" value="1"/>
</dbReference>
<dbReference type="GO" id="GO:0031519">
    <property type="term" value="C:PcG protein complex"/>
    <property type="evidence" value="ECO:0007669"/>
    <property type="project" value="TreeGrafter"/>
</dbReference>
<evidence type="ECO:0000256" key="3">
    <source>
        <dbReference type="ARBA" id="ARBA00022771"/>
    </source>
</evidence>
<organism evidence="12">
    <name type="scientific">Drosophila grimshawi</name>
    <name type="common">Hawaiian fruit fly</name>
    <name type="synonym">Idiomyia grimshawi</name>
    <dbReference type="NCBI Taxonomy" id="7222"/>
    <lineage>
        <taxon>Eukaryota</taxon>
        <taxon>Metazoa</taxon>
        <taxon>Ecdysozoa</taxon>
        <taxon>Arthropoda</taxon>
        <taxon>Hexapoda</taxon>
        <taxon>Insecta</taxon>
        <taxon>Pterygota</taxon>
        <taxon>Neoptera</taxon>
        <taxon>Endopterygota</taxon>
        <taxon>Diptera</taxon>
        <taxon>Brachycera</taxon>
        <taxon>Muscomorpha</taxon>
        <taxon>Ephydroidea</taxon>
        <taxon>Drosophilidae</taxon>
        <taxon>Drosophila</taxon>
        <taxon>Hawaiian Drosophila</taxon>
    </lineage>
</organism>
<evidence type="ECO:0000259" key="10">
    <source>
        <dbReference type="PROSITE" id="PS51915"/>
    </source>
</evidence>
<dbReference type="OMA" id="CCQSDLK"/>
<dbReference type="PROSITE" id="PS51915">
    <property type="entry name" value="ZAD"/>
    <property type="match status" value="1"/>
</dbReference>
<dbReference type="Gene3D" id="3.30.160.60">
    <property type="entry name" value="Classic Zinc Finger"/>
    <property type="match status" value="5"/>
</dbReference>
<feature type="domain" description="C2H2-type" evidence="9">
    <location>
        <begin position="283"/>
        <end position="310"/>
    </location>
</feature>
<feature type="domain" description="C2H2-type" evidence="9">
    <location>
        <begin position="227"/>
        <end position="254"/>
    </location>
</feature>
<dbReference type="STRING" id="7222.B4JHZ6"/>
<dbReference type="PANTHER" id="PTHR14003:SF23">
    <property type="entry name" value="ZINC FINGER PROTEIN 143"/>
    <property type="match status" value="1"/>
</dbReference>
<keyword evidence="1 7" id="KW-0479">Metal-binding</keyword>
<dbReference type="Proteomes" id="UP000001070">
    <property type="component" value="Unassembled WGS sequence"/>
</dbReference>
<evidence type="ECO:0000256" key="8">
    <source>
        <dbReference type="SAM" id="MobiDB-lite"/>
    </source>
</evidence>
<dbReference type="SUPFAM" id="SSF57716">
    <property type="entry name" value="Glucocorticoid receptor-like (DNA-binding domain)"/>
    <property type="match status" value="1"/>
</dbReference>
<evidence type="ECO:0000256" key="7">
    <source>
        <dbReference type="PROSITE-ProRule" id="PRU01263"/>
    </source>
</evidence>
<feature type="binding site" evidence="7">
    <location>
        <position position="2"/>
    </location>
    <ligand>
        <name>Zn(2+)</name>
        <dbReference type="ChEBI" id="CHEBI:29105"/>
    </ligand>
</feature>
<evidence type="ECO:0000256" key="4">
    <source>
        <dbReference type="ARBA" id="ARBA00022833"/>
    </source>
</evidence>
<feature type="binding site" evidence="7">
    <location>
        <position position="51"/>
    </location>
    <ligand>
        <name>Zn(2+)</name>
        <dbReference type="ChEBI" id="CHEBI:29105"/>
    </ligand>
</feature>
<dbReference type="GO" id="GO:0008270">
    <property type="term" value="F:zinc ion binding"/>
    <property type="evidence" value="ECO:0007669"/>
    <property type="project" value="UniProtKB-UniRule"/>
</dbReference>
<name>B4JHZ6_DROGR</name>
<reference evidence="11 12" key="1">
    <citation type="journal article" date="2007" name="Nature">
        <title>Evolution of genes and genomes on the Drosophila phylogeny.</title>
        <authorList>
            <consortium name="Drosophila 12 Genomes Consortium"/>
            <person name="Clark A.G."/>
            <person name="Eisen M.B."/>
            <person name="Smith D.R."/>
            <person name="Bergman C.M."/>
            <person name="Oliver B."/>
            <person name="Markow T.A."/>
            <person name="Kaufman T.C."/>
            <person name="Kellis M."/>
            <person name="Gelbart W."/>
            <person name="Iyer V.N."/>
            <person name="Pollard D.A."/>
            <person name="Sackton T.B."/>
            <person name="Larracuente A.M."/>
            <person name="Singh N.D."/>
            <person name="Abad J.P."/>
            <person name="Abt D.N."/>
            <person name="Adryan B."/>
            <person name="Aguade M."/>
            <person name="Akashi H."/>
            <person name="Anderson W.W."/>
            <person name="Aquadro C.F."/>
            <person name="Ardell D.H."/>
            <person name="Arguello R."/>
            <person name="Artieri C.G."/>
            <person name="Barbash D.A."/>
            <person name="Barker D."/>
            <person name="Barsanti P."/>
            <person name="Batterham P."/>
            <person name="Batzoglou S."/>
            <person name="Begun D."/>
            <person name="Bhutkar A."/>
            <person name="Blanco E."/>
            <person name="Bosak S.A."/>
            <person name="Bradley R.K."/>
            <person name="Brand A.D."/>
            <person name="Brent M.R."/>
            <person name="Brooks A.N."/>
            <person name="Brown R.H."/>
            <person name="Butlin R.K."/>
            <person name="Caggese C."/>
            <person name="Calvi B.R."/>
            <person name="Bernardo de Carvalho A."/>
            <person name="Caspi A."/>
            <person name="Castrezana S."/>
            <person name="Celniker S.E."/>
            <person name="Chang J.L."/>
            <person name="Chapple C."/>
            <person name="Chatterji S."/>
            <person name="Chinwalla A."/>
            <person name="Civetta A."/>
            <person name="Clifton S.W."/>
            <person name="Comeron J.M."/>
            <person name="Costello J.C."/>
            <person name="Coyne J.A."/>
            <person name="Daub J."/>
            <person name="David R.G."/>
            <person name="Delcher A.L."/>
            <person name="Delehaunty K."/>
            <person name="Do C.B."/>
            <person name="Ebling H."/>
            <person name="Edwards K."/>
            <person name="Eickbush T."/>
            <person name="Evans J.D."/>
            <person name="Filipski A."/>
            <person name="Findeiss S."/>
            <person name="Freyhult E."/>
            <person name="Fulton L."/>
            <person name="Fulton R."/>
            <person name="Garcia A.C."/>
            <person name="Gardiner A."/>
            <person name="Garfield D.A."/>
            <person name="Garvin B.E."/>
            <person name="Gibson G."/>
            <person name="Gilbert D."/>
            <person name="Gnerre S."/>
            <person name="Godfrey J."/>
            <person name="Good R."/>
            <person name="Gotea V."/>
            <person name="Gravely B."/>
            <person name="Greenberg A.J."/>
            <person name="Griffiths-Jones S."/>
            <person name="Gross S."/>
            <person name="Guigo R."/>
            <person name="Gustafson E.A."/>
            <person name="Haerty W."/>
            <person name="Hahn M.W."/>
            <person name="Halligan D.L."/>
            <person name="Halpern A.L."/>
            <person name="Halter G.M."/>
            <person name="Han M.V."/>
            <person name="Heger A."/>
            <person name="Hillier L."/>
            <person name="Hinrichs A.S."/>
            <person name="Holmes I."/>
            <person name="Hoskins R.A."/>
            <person name="Hubisz M.J."/>
            <person name="Hultmark D."/>
            <person name="Huntley M.A."/>
            <person name="Jaffe D.B."/>
            <person name="Jagadeeshan S."/>
            <person name="Jeck W.R."/>
            <person name="Johnson J."/>
            <person name="Jones C.D."/>
            <person name="Jordan W.C."/>
            <person name="Karpen G.H."/>
            <person name="Kataoka E."/>
            <person name="Keightley P.D."/>
            <person name="Kheradpour P."/>
            <person name="Kirkness E.F."/>
            <person name="Koerich L.B."/>
            <person name="Kristiansen K."/>
            <person name="Kudrna D."/>
            <person name="Kulathinal R.J."/>
            <person name="Kumar S."/>
            <person name="Kwok R."/>
            <person name="Lander E."/>
            <person name="Langley C.H."/>
            <person name="Lapoint R."/>
            <person name="Lazzaro B.P."/>
            <person name="Lee S.J."/>
            <person name="Levesque L."/>
            <person name="Li R."/>
            <person name="Lin C.F."/>
            <person name="Lin M.F."/>
            <person name="Lindblad-Toh K."/>
            <person name="Llopart A."/>
            <person name="Long M."/>
            <person name="Low L."/>
            <person name="Lozovsky E."/>
            <person name="Lu J."/>
            <person name="Luo M."/>
            <person name="Machado C.A."/>
            <person name="Makalowski W."/>
            <person name="Marzo M."/>
            <person name="Matsuda M."/>
            <person name="Matzkin L."/>
            <person name="McAllister B."/>
            <person name="McBride C.S."/>
            <person name="McKernan B."/>
            <person name="McKernan K."/>
            <person name="Mendez-Lago M."/>
            <person name="Minx P."/>
            <person name="Mollenhauer M.U."/>
            <person name="Montooth K."/>
            <person name="Mount S.M."/>
            <person name="Mu X."/>
            <person name="Myers E."/>
            <person name="Negre B."/>
            <person name="Newfeld S."/>
            <person name="Nielsen R."/>
            <person name="Noor M.A."/>
            <person name="O'Grady P."/>
            <person name="Pachter L."/>
            <person name="Papaceit M."/>
            <person name="Parisi M.J."/>
            <person name="Parisi M."/>
            <person name="Parts L."/>
            <person name="Pedersen J.S."/>
            <person name="Pesole G."/>
            <person name="Phillippy A.M."/>
            <person name="Ponting C.P."/>
            <person name="Pop M."/>
            <person name="Porcelli D."/>
            <person name="Powell J.R."/>
            <person name="Prohaska S."/>
            <person name="Pruitt K."/>
            <person name="Puig M."/>
            <person name="Quesneville H."/>
            <person name="Ram K.R."/>
            <person name="Rand D."/>
            <person name="Rasmussen M.D."/>
            <person name="Reed L.K."/>
            <person name="Reenan R."/>
            <person name="Reily A."/>
            <person name="Remington K.A."/>
            <person name="Rieger T.T."/>
            <person name="Ritchie M.G."/>
            <person name="Robin C."/>
            <person name="Rogers Y.H."/>
            <person name="Rohde C."/>
            <person name="Rozas J."/>
            <person name="Rubenfield M.J."/>
            <person name="Ruiz A."/>
            <person name="Russo S."/>
            <person name="Salzberg S.L."/>
            <person name="Sanchez-Gracia A."/>
            <person name="Saranga D.J."/>
            <person name="Sato H."/>
            <person name="Schaeffer S.W."/>
            <person name="Schatz M.C."/>
            <person name="Schlenke T."/>
            <person name="Schwartz R."/>
            <person name="Segarra C."/>
            <person name="Singh R.S."/>
            <person name="Sirot L."/>
            <person name="Sirota M."/>
            <person name="Sisneros N.B."/>
            <person name="Smith C.D."/>
            <person name="Smith T.F."/>
            <person name="Spieth J."/>
            <person name="Stage D.E."/>
            <person name="Stark A."/>
            <person name="Stephan W."/>
            <person name="Strausberg R.L."/>
            <person name="Strempel S."/>
            <person name="Sturgill D."/>
            <person name="Sutton G."/>
            <person name="Sutton G.G."/>
            <person name="Tao W."/>
            <person name="Teichmann S."/>
            <person name="Tobari Y.N."/>
            <person name="Tomimura Y."/>
            <person name="Tsolas J.M."/>
            <person name="Valente V.L."/>
            <person name="Venter E."/>
            <person name="Venter J.C."/>
            <person name="Vicario S."/>
            <person name="Vieira F.G."/>
            <person name="Vilella A.J."/>
            <person name="Villasante A."/>
            <person name="Walenz B."/>
            <person name="Wang J."/>
            <person name="Wasserman M."/>
            <person name="Watts T."/>
            <person name="Wilson D."/>
            <person name="Wilson R.K."/>
            <person name="Wing R.A."/>
            <person name="Wolfner M.F."/>
            <person name="Wong A."/>
            <person name="Wong G.K."/>
            <person name="Wu C.I."/>
            <person name="Wu G."/>
            <person name="Yamamoto D."/>
            <person name="Yang H.P."/>
            <person name="Yang S.P."/>
            <person name="Yorke J.A."/>
            <person name="Yoshida K."/>
            <person name="Zdobnov E."/>
            <person name="Zhang P."/>
            <person name="Zhang Y."/>
            <person name="Zimin A.V."/>
            <person name="Baldwin J."/>
            <person name="Abdouelleil A."/>
            <person name="Abdulkadir J."/>
            <person name="Abebe A."/>
            <person name="Abera B."/>
            <person name="Abreu J."/>
            <person name="Acer S.C."/>
            <person name="Aftuck L."/>
            <person name="Alexander A."/>
            <person name="An P."/>
            <person name="Anderson E."/>
            <person name="Anderson S."/>
            <person name="Arachi H."/>
            <person name="Azer M."/>
            <person name="Bachantsang P."/>
            <person name="Barry A."/>
            <person name="Bayul T."/>
            <person name="Berlin A."/>
            <person name="Bessette D."/>
            <person name="Bloom T."/>
            <person name="Blye J."/>
            <person name="Boguslavskiy L."/>
            <person name="Bonnet C."/>
            <person name="Boukhgalter B."/>
            <person name="Bourzgui I."/>
            <person name="Brown A."/>
            <person name="Cahill P."/>
            <person name="Channer S."/>
            <person name="Cheshatsang Y."/>
            <person name="Chuda L."/>
            <person name="Citroen M."/>
            <person name="Collymore A."/>
            <person name="Cooke P."/>
            <person name="Costello M."/>
            <person name="D'Aco K."/>
            <person name="Daza R."/>
            <person name="De Haan G."/>
            <person name="DeGray S."/>
            <person name="DeMaso C."/>
            <person name="Dhargay N."/>
            <person name="Dooley K."/>
            <person name="Dooley E."/>
            <person name="Doricent M."/>
            <person name="Dorje P."/>
            <person name="Dorjee K."/>
            <person name="Dupes A."/>
            <person name="Elong R."/>
            <person name="Falk J."/>
            <person name="Farina A."/>
            <person name="Faro S."/>
            <person name="Ferguson D."/>
            <person name="Fisher S."/>
            <person name="Foley C.D."/>
            <person name="Franke A."/>
            <person name="Friedrich D."/>
            <person name="Gadbois L."/>
            <person name="Gearin G."/>
            <person name="Gearin C.R."/>
            <person name="Giannoukos G."/>
            <person name="Goode T."/>
            <person name="Graham J."/>
            <person name="Grandbois E."/>
            <person name="Grewal S."/>
            <person name="Gyaltsen K."/>
            <person name="Hafez N."/>
            <person name="Hagos B."/>
            <person name="Hall J."/>
            <person name="Henson C."/>
            <person name="Hollinger A."/>
            <person name="Honan T."/>
            <person name="Huard M.D."/>
            <person name="Hughes L."/>
            <person name="Hurhula B."/>
            <person name="Husby M.E."/>
            <person name="Kamat A."/>
            <person name="Kanga B."/>
            <person name="Kashin S."/>
            <person name="Khazanovich D."/>
            <person name="Kisner P."/>
            <person name="Lance K."/>
            <person name="Lara M."/>
            <person name="Lee W."/>
            <person name="Lennon N."/>
            <person name="Letendre F."/>
            <person name="LeVine R."/>
            <person name="Lipovsky A."/>
            <person name="Liu X."/>
            <person name="Liu J."/>
            <person name="Liu S."/>
            <person name="Lokyitsang T."/>
            <person name="Lokyitsang Y."/>
            <person name="Lubonja R."/>
            <person name="Lui A."/>
            <person name="MacDonald P."/>
            <person name="Magnisalis V."/>
            <person name="Maru K."/>
            <person name="Matthews C."/>
            <person name="McCusker W."/>
            <person name="McDonough S."/>
            <person name="Mehta T."/>
            <person name="Meldrim J."/>
            <person name="Meneus L."/>
            <person name="Mihai O."/>
            <person name="Mihalev A."/>
            <person name="Mihova T."/>
            <person name="Mittelman R."/>
            <person name="Mlenga V."/>
            <person name="Montmayeur A."/>
            <person name="Mulrain L."/>
            <person name="Navidi A."/>
            <person name="Naylor J."/>
            <person name="Negash T."/>
            <person name="Nguyen T."/>
            <person name="Nguyen N."/>
            <person name="Nicol R."/>
            <person name="Norbu C."/>
            <person name="Norbu N."/>
            <person name="Novod N."/>
            <person name="O'Neill B."/>
            <person name="Osman S."/>
            <person name="Markiewicz E."/>
            <person name="Oyono O.L."/>
            <person name="Patti C."/>
            <person name="Phunkhang P."/>
            <person name="Pierre F."/>
            <person name="Priest M."/>
            <person name="Raghuraman S."/>
            <person name="Rege F."/>
            <person name="Reyes R."/>
            <person name="Rise C."/>
            <person name="Rogov P."/>
            <person name="Ross K."/>
            <person name="Ryan E."/>
            <person name="Settipalli S."/>
            <person name="Shea T."/>
            <person name="Sherpa N."/>
            <person name="Shi L."/>
            <person name="Shih D."/>
            <person name="Sparrow T."/>
            <person name="Spaulding J."/>
            <person name="Stalker J."/>
            <person name="Stange-Thomann N."/>
            <person name="Stavropoulos S."/>
            <person name="Stone C."/>
            <person name="Strader C."/>
            <person name="Tesfaye S."/>
            <person name="Thomson T."/>
            <person name="Thoulutsang Y."/>
            <person name="Thoulutsang D."/>
            <person name="Topham K."/>
            <person name="Topping I."/>
            <person name="Tsamla T."/>
            <person name="Vassiliev H."/>
            <person name="Vo A."/>
            <person name="Wangchuk T."/>
            <person name="Wangdi T."/>
            <person name="Weiand M."/>
            <person name="Wilkinson J."/>
            <person name="Wilson A."/>
            <person name="Yadav S."/>
            <person name="Young G."/>
            <person name="Yu Q."/>
            <person name="Zembek L."/>
            <person name="Zhong D."/>
            <person name="Zimmer A."/>
            <person name="Zwirko Z."/>
            <person name="Jaffe D.B."/>
            <person name="Alvarez P."/>
            <person name="Brockman W."/>
            <person name="Butler J."/>
            <person name="Chin C."/>
            <person name="Gnerre S."/>
            <person name="Grabherr M."/>
            <person name="Kleber M."/>
            <person name="Mauceli E."/>
            <person name="MacCallum I."/>
        </authorList>
    </citation>
    <scope>NUCLEOTIDE SEQUENCE [LARGE SCALE GENOMIC DNA]</scope>
    <source>
        <strain evidence="12">Tucson 15287-2541.00</strain>
    </source>
</reference>
<dbReference type="InterPro" id="IPR013087">
    <property type="entry name" value="Znf_C2H2_type"/>
</dbReference>
<feature type="binding site" evidence="7">
    <location>
        <position position="5"/>
    </location>
    <ligand>
        <name>Zn(2+)</name>
        <dbReference type="ChEBI" id="CHEBI:29105"/>
    </ligand>
</feature>
<dbReference type="SMART" id="SM00355">
    <property type="entry name" value="ZnF_C2H2"/>
    <property type="match status" value="5"/>
</dbReference>
<gene>
    <name evidence="11" type="primary">Dgri\GH18576</name>
    <name evidence="11" type="ORF">Dgri_GH18576</name>
</gene>
<dbReference type="InterPro" id="IPR012934">
    <property type="entry name" value="Znf_AD"/>
</dbReference>
<keyword evidence="4 7" id="KW-0862">Zinc</keyword>
<feature type="binding site" evidence="7">
    <location>
        <position position="48"/>
    </location>
    <ligand>
        <name>Zn(2+)</name>
        <dbReference type="ChEBI" id="CHEBI:29105"/>
    </ligand>
</feature>
<dbReference type="Pfam" id="PF07776">
    <property type="entry name" value="zf-AD"/>
    <property type="match status" value="1"/>
</dbReference>
<feature type="domain" description="C2H2-type" evidence="9">
    <location>
        <begin position="199"/>
        <end position="226"/>
    </location>
</feature>
<dbReference type="FunCoup" id="B4JHZ6">
    <property type="interactions" value="108"/>
</dbReference>
<dbReference type="OrthoDB" id="427030at2759"/>
<sequence>MCRVCGKSNSCDKTMNLFESKNRKLIRHIQILTGLRLRDSEDAPASICFCCQTDLKLAMSFRRLCIKTQKKWQPPIEINDNSSLSEQDVPVPLSPKPPIQQSHKSIGISTYRESDSDEEPKETVQVMLKECQTISTDVAEEHDHLDLDYIIRANTDIDTDESNETQTNNNNISGLHKPIIDSSKDCKKLARAQPERAIYVCELCGKYVNSKVSFDRHMRKHTGERPFACEKCSSRFLSAAELRSHCLSHTGERPFPYRYCDRRYVSYAGRLKHERTHTNERPFVCEECGKAFTNTYILKNHMLVHTGERLFRQVILHLFFSIIFKLYNCRCDFCQRSFQRKTHLRTHYRSYTHKQNVGRLQDAQNAAATNG</sequence>
<dbReference type="AlphaFoldDB" id="B4JHZ6"/>
<feature type="domain" description="C2H2-type" evidence="9">
    <location>
        <begin position="327"/>
        <end position="353"/>
    </location>
</feature>
<keyword evidence="12" id="KW-1185">Reference proteome</keyword>
<accession>B4JHZ6</accession>
<dbReference type="HOGENOM" id="CLU_002678_94_3_1"/>
<dbReference type="PhylomeDB" id="B4JHZ6"/>
<dbReference type="InterPro" id="IPR036236">
    <property type="entry name" value="Znf_C2H2_sf"/>
</dbReference>
<dbReference type="SMR" id="B4JHZ6"/>
<dbReference type="GO" id="GO:0000981">
    <property type="term" value="F:DNA-binding transcription factor activity, RNA polymerase II-specific"/>
    <property type="evidence" value="ECO:0007669"/>
    <property type="project" value="TreeGrafter"/>
</dbReference>
<feature type="domain" description="ZAD" evidence="10">
    <location>
        <begin position="1"/>
        <end position="75"/>
    </location>
</feature>
<feature type="region of interest" description="Disordered" evidence="8">
    <location>
        <begin position="76"/>
        <end position="104"/>
    </location>
</feature>
<keyword evidence="5" id="KW-0539">Nucleus</keyword>
<dbReference type="SMART" id="SM00868">
    <property type="entry name" value="zf-AD"/>
    <property type="match status" value="2"/>
</dbReference>
<evidence type="ECO:0000256" key="1">
    <source>
        <dbReference type="ARBA" id="ARBA00022723"/>
    </source>
</evidence>
<keyword evidence="3 6" id="KW-0863">Zinc-finger</keyword>
<dbReference type="EMBL" id="CH916369">
    <property type="protein sequence ID" value="EDV92904.1"/>
    <property type="molecule type" value="Genomic_DNA"/>
</dbReference>
<dbReference type="PROSITE" id="PS00028">
    <property type="entry name" value="ZINC_FINGER_C2H2_1"/>
    <property type="match status" value="4"/>
</dbReference>
<proteinExistence type="predicted"/>
<dbReference type="GO" id="GO:0000785">
    <property type="term" value="C:chromatin"/>
    <property type="evidence" value="ECO:0007669"/>
    <property type="project" value="TreeGrafter"/>
</dbReference>
<dbReference type="Pfam" id="PF13894">
    <property type="entry name" value="zf-C2H2_4"/>
    <property type="match status" value="1"/>
</dbReference>
<keyword evidence="2" id="KW-0677">Repeat</keyword>
<evidence type="ECO:0000256" key="5">
    <source>
        <dbReference type="ARBA" id="ARBA00023242"/>
    </source>
</evidence>
<dbReference type="SUPFAM" id="SSF57667">
    <property type="entry name" value="beta-beta-alpha zinc fingers"/>
    <property type="match status" value="4"/>
</dbReference>
<dbReference type="FunFam" id="3.30.160.60:FF:000446">
    <property type="entry name" value="Zinc finger protein"/>
    <property type="match status" value="1"/>
</dbReference>
<dbReference type="Pfam" id="PF00096">
    <property type="entry name" value="zf-C2H2"/>
    <property type="match status" value="1"/>
</dbReference>
<dbReference type="PANTHER" id="PTHR14003">
    <property type="entry name" value="TRANSCRIPTIONAL REPRESSOR PROTEIN YY"/>
    <property type="match status" value="1"/>
</dbReference>
<dbReference type="eggNOG" id="KOG1721">
    <property type="taxonomic scope" value="Eukaryota"/>
</dbReference>
<dbReference type="FunFam" id="3.30.160.60:FF:002343">
    <property type="entry name" value="Zinc finger protein 33A"/>
    <property type="match status" value="1"/>
</dbReference>
<dbReference type="InParanoid" id="B4JHZ6"/>
<dbReference type="PROSITE" id="PS50157">
    <property type="entry name" value="ZINC_FINGER_C2H2_2"/>
    <property type="match status" value="5"/>
</dbReference>
<evidence type="ECO:0000256" key="6">
    <source>
        <dbReference type="PROSITE-ProRule" id="PRU00042"/>
    </source>
</evidence>